<evidence type="ECO:0000313" key="4">
    <source>
        <dbReference type="Proteomes" id="UP000001745"/>
    </source>
</evidence>
<feature type="region of interest" description="Disordered" evidence="1">
    <location>
        <begin position="236"/>
        <end position="300"/>
    </location>
</feature>
<gene>
    <name evidence="3" type="ORF">TSTA_057340</name>
</gene>
<dbReference type="HOGENOM" id="CLU_553312_0_0_1"/>
<dbReference type="OrthoDB" id="5388486at2759"/>
<protein>
    <submittedName>
        <fullName evidence="3">C2H2 finger domain protein, putative</fullName>
    </submittedName>
</protein>
<dbReference type="PROSITE" id="PS00028">
    <property type="entry name" value="ZINC_FINGER_C2H2_1"/>
    <property type="match status" value="1"/>
</dbReference>
<accession>B8MQ96</accession>
<dbReference type="OMA" id="PARTNCA"/>
<dbReference type="EMBL" id="EQ962659">
    <property type="protein sequence ID" value="EED13243.1"/>
    <property type="molecule type" value="Genomic_DNA"/>
</dbReference>
<dbReference type="InParanoid" id="B8MQ96"/>
<dbReference type="InterPro" id="IPR039970">
    <property type="entry name" value="TF_Grauzone"/>
</dbReference>
<feature type="compositionally biased region" description="Basic residues" evidence="1">
    <location>
        <begin position="239"/>
        <end position="249"/>
    </location>
</feature>
<dbReference type="PhylomeDB" id="B8MQ96"/>
<dbReference type="VEuPathDB" id="FungiDB:TSTA_057340"/>
<evidence type="ECO:0000256" key="1">
    <source>
        <dbReference type="SAM" id="MobiDB-lite"/>
    </source>
</evidence>
<dbReference type="AlphaFoldDB" id="B8MQ96"/>
<evidence type="ECO:0000313" key="3">
    <source>
        <dbReference type="EMBL" id="EED13243.1"/>
    </source>
</evidence>
<feature type="domain" description="C2H2-type" evidence="2">
    <location>
        <begin position="418"/>
        <end position="438"/>
    </location>
</feature>
<dbReference type="RefSeq" id="XP_002487354.1">
    <property type="nucleotide sequence ID" value="XM_002487309.1"/>
</dbReference>
<feature type="compositionally biased region" description="Low complexity" evidence="1">
    <location>
        <begin position="281"/>
        <end position="293"/>
    </location>
</feature>
<dbReference type="PANTHER" id="PTHR23225">
    <property type="entry name" value="ZINC FINGER PROTEIN"/>
    <property type="match status" value="1"/>
</dbReference>
<dbReference type="SMART" id="SM00355">
    <property type="entry name" value="ZnF_C2H2"/>
    <property type="match status" value="3"/>
</dbReference>
<reference evidence="4" key="1">
    <citation type="journal article" date="2015" name="Genome Announc.">
        <title>Genome sequence of the AIDS-associated pathogen Penicillium marneffei (ATCC18224) and its near taxonomic relative Talaromyces stipitatus (ATCC10500).</title>
        <authorList>
            <person name="Nierman W.C."/>
            <person name="Fedorova-Abrams N.D."/>
            <person name="Andrianopoulos A."/>
        </authorList>
    </citation>
    <scope>NUCLEOTIDE SEQUENCE [LARGE SCALE GENOMIC DNA]</scope>
    <source>
        <strain evidence="4">ATCC 10500 / CBS 375.48 / QM 6759 / NRRL 1006</strain>
    </source>
</reference>
<dbReference type="InterPro" id="IPR013087">
    <property type="entry name" value="Znf_C2H2_type"/>
</dbReference>
<dbReference type="eggNOG" id="ENOG502S60G">
    <property type="taxonomic scope" value="Eukaryota"/>
</dbReference>
<organism evidence="3 4">
    <name type="scientific">Talaromyces stipitatus (strain ATCC 10500 / CBS 375.48 / QM 6759 / NRRL 1006)</name>
    <name type="common">Penicillium stipitatum</name>
    <dbReference type="NCBI Taxonomy" id="441959"/>
    <lineage>
        <taxon>Eukaryota</taxon>
        <taxon>Fungi</taxon>
        <taxon>Dikarya</taxon>
        <taxon>Ascomycota</taxon>
        <taxon>Pezizomycotina</taxon>
        <taxon>Eurotiomycetes</taxon>
        <taxon>Eurotiomycetidae</taxon>
        <taxon>Eurotiales</taxon>
        <taxon>Trichocomaceae</taxon>
        <taxon>Talaromyces</taxon>
        <taxon>Talaromyces sect. Talaromyces</taxon>
    </lineage>
</organism>
<dbReference type="PANTHER" id="PTHR23225:SF2">
    <property type="entry name" value="AT09679P-RELATED"/>
    <property type="match status" value="1"/>
</dbReference>
<dbReference type="GO" id="GO:0003700">
    <property type="term" value="F:DNA-binding transcription factor activity"/>
    <property type="evidence" value="ECO:0007669"/>
    <property type="project" value="InterPro"/>
</dbReference>
<sequence>MTWDASFSPLFPENDIGSRMMPHLASPPLDTIHLPMEVEQQHIGHSFNLDRKLRLEKNILPLEKFARGSPYLDTKDFHDLCHDPFSRVIGRDTAGVESFYDHACTGAFNYPSPSSYGVAALDVSSISGTERSPSPRAVAFGYSPPCSVDAGTSFPRFWSASGDAVGYGSVKPRDVHHDAMYAEPVITVQPKVSQIYDPCGSLCPSQGEILNDDVDADGELDALCVDCEESKMSPTIYKSSKKMSPKTKKSLRDRDGSRRSAAVTASPLMPKSPIVKRVASRKSSQSSKSNKARGSVKEMDLSATDPAAANRMYICSFKRYGCDSTFSAKNEWKRHIWSQHLKIDFYRCDLKGCDDTHKGPNDFNRKDLFIQHLRRMHTPWPGKAPPSSAEKNDFEGTLDGHAVRCVHKLRDPPARTNCAVCGKVFMAWQDRMEHMSKHYEKDSQFEEVRDPDLEAWAQREGILTPRGSSSDALILAENKRR</sequence>
<dbReference type="Proteomes" id="UP000001745">
    <property type="component" value="Unassembled WGS sequence"/>
</dbReference>
<keyword evidence="4" id="KW-1185">Reference proteome</keyword>
<proteinExistence type="predicted"/>
<dbReference type="GeneID" id="8108870"/>
<evidence type="ECO:0000259" key="2">
    <source>
        <dbReference type="PROSITE" id="PS00028"/>
    </source>
</evidence>
<name>B8MQ96_TALSN</name>